<accession>A0A6A6BES5</accession>
<evidence type="ECO:0000313" key="3">
    <source>
        <dbReference type="EMBL" id="KAF2142669.1"/>
    </source>
</evidence>
<protein>
    <submittedName>
        <fullName evidence="3">Uncharacterized protein</fullName>
    </submittedName>
</protein>
<sequence>MPASSSFNPLRFAKRKLQPYDPLPGGNSYADEAHDEYDLEKHSPLDGLHYEDTVDDPFPAHSSSGVLQPLSQKPPTSQYRQRSNSRVRKASMSINTNVYPHAHRVSRRRFSRWFALALGGAVVFFIVLLSAQGRRSHLAIETGLMREPDPPAPWEAFPFLQRYHGGIRTLVPRSENKPEYPGEGFNVSELLGYKKDPAEKEKRDATEALEDERTKDHHLPAMQVFSPYPAYASDAYKKDYTTVKTCYLDDKRTQRVPQLRVYPGVVQGTPDHVLGSYEIFGLRNDVCFDRFGRLGPYGLGYSRKMGGSGAAMEGDREGAEQVWKDDPEVDYREVHWADVQERCARDNAHRFKPAPQTVPHGSNHFYFAMDGTASGNWKASMPMPEKVEKRDGEATTKSKKSETEDSGEAMPVRVVDSSKGASLSTVEPPSARKLLPRNAVIIRTWHDFHYDDEDLFYLRALVTELSVNSGGEYTVHFLIHVKDNNLPIWSDEGTYQRVLNDSLPEEFRGMGTLWTERQMELLYGGMDDSHYRDLPVYGAYRSTMLPVQHFAHMHPEFDFFWHWEMDVRYTGHFYELFDKVGAWARKQPRKGLWERNARFYVPREHGDWEDFKHMVRVQTEHGTSSKNNIWAAMENNPDVPDEVKAQAVPRAEKPIWGPERSEDDEMDTDGDPEPPRAYADDKFEWGVGEDADLITFNPLFDPTGTNWILAGDVTGYNTSRTLPPRRTAIITAGRLSRRLLETMHRETAVRRRTMFSEMWPASVALQHGLKAVYAPHPVFIDRAWPTDYLAAIFNGGRNGAAGGARTSVFSDERQHNFRGTTWYYNSGAAPNLWLRWLGYVVDNDGGEEDEVWGEGRMCLPPVLLHPVKHVDLVFAHEEGEV</sequence>
<feature type="region of interest" description="Disordered" evidence="1">
    <location>
        <begin position="382"/>
        <end position="412"/>
    </location>
</feature>
<feature type="compositionally biased region" description="Acidic residues" evidence="1">
    <location>
        <begin position="661"/>
        <end position="672"/>
    </location>
</feature>
<dbReference type="InterPro" id="IPR021822">
    <property type="entry name" value="DUF3405"/>
</dbReference>
<keyword evidence="4" id="KW-1185">Reference proteome</keyword>
<keyword evidence="2" id="KW-0472">Membrane</keyword>
<evidence type="ECO:0000256" key="1">
    <source>
        <dbReference type="SAM" id="MobiDB-lite"/>
    </source>
</evidence>
<dbReference type="EMBL" id="ML995484">
    <property type="protein sequence ID" value="KAF2142669.1"/>
    <property type="molecule type" value="Genomic_DNA"/>
</dbReference>
<dbReference type="PANTHER" id="PTHR36205:SF1">
    <property type="entry name" value="MAJOR FACILITATOR SUPERFAMILY TRANSPORTER"/>
    <property type="match status" value="1"/>
</dbReference>
<evidence type="ECO:0000313" key="4">
    <source>
        <dbReference type="Proteomes" id="UP000799438"/>
    </source>
</evidence>
<dbReference type="GeneID" id="54297911"/>
<dbReference type="OrthoDB" id="3353407at2759"/>
<dbReference type="PANTHER" id="PTHR36205">
    <property type="entry name" value="CHROMOSOME 19, WHOLE GENOME SHOTGUN SEQUENCE"/>
    <property type="match status" value="1"/>
</dbReference>
<keyword evidence="2" id="KW-0812">Transmembrane</keyword>
<feature type="region of interest" description="Disordered" evidence="1">
    <location>
        <begin position="652"/>
        <end position="674"/>
    </location>
</feature>
<dbReference type="RefSeq" id="XP_033398381.1">
    <property type="nucleotide sequence ID" value="XM_033540415.1"/>
</dbReference>
<feature type="compositionally biased region" description="Polar residues" evidence="1">
    <location>
        <begin position="61"/>
        <end position="82"/>
    </location>
</feature>
<proteinExistence type="predicted"/>
<evidence type="ECO:0000256" key="2">
    <source>
        <dbReference type="SAM" id="Phobius"/>
    </source>
</evidence>
<feature type="compositionally biased region" description="Basic and acidic residues" evidence="1">
    <location>
        <begin position="39"/>
        <end position="52"/>
    </location>
</feature>
<dbReference type="AlphaFoldDB" id="A0A6A6BES5"/>
<keyword evidence="2" id="KW-1133">Transmembrane helix</keyword>
<feature type="transmembrane region" description="Helical" evidence="2">
    <location>
        <begin position="113"/>
        <end position="131"/>
    </location>
</feature>
<gene>
    <name evidence="3" type="ORF">K452DRAFT_287079</name>
</gene>
<organism evidence="3 4">
    <name type="scientific">Aplosporella prunicola CBS 121167</name>
    <dbReference type="NCBI Taxonomy" id="1176127"/>
    <lineage>
        <taxon>Eukaryota</taxon>
        <taxon>Fungi</taxon>
        <taxon>Dikarya</taxon>
        <taxon>Ascomycota</taxon>
        <taxon>Pezizomycotina</taxon>
        <taxon>Dothideomycetes</taxon>
        <taxon>Dothideomycetes incertae sedis</taxon>
        <taxon>Botryosphaeriales</taxon>
        <taxon>Aplosporellaceae</taxon>
        <taxon>Aplosporella</taxon>
    </lineage>
</organism>
<name>A0A6A6BES5_9PEZI</name>
<feature type="region of interest" description="Disordered" evidence="1">
    <location>
        <begin position="1"/>
        <end position="87"/>
    </location>
</feature>
<dbReference type="Pfam" id="PF11885">
    <property type="entry name" value="DUF3405"/>
    <property type="match status" value="1"/>
</dbReference>
<reference evidence="3" key="1">
    <citation type="journal article" date="2020" name="Stud. Mycol.">
        <title>101 Dothideomycetes genomes: a test case for predicting lifestyles and emergence of pathogens.</title>
        <authorList>
            <person name="Haridas S."/>
            <person name="Albert R."/>
            <person name="Binder M."/>
            <person name="Bloem J."/>
            <person name="Labutti K."/>
            <person name="Salamov A."/>
            <person name="Andreopoulos B."/>
            <person name="Baker S."/>
            <person name="Barry K."/>
            <person name="Bills G."/>
            <person name="Bluhm B."/>
            <person name="Cannon C."/>
            <person name="Castanera R."/>
            <person name="Culley D."/>
            <person name="Daum C."/>
            <person name="Ezra D."/>
            <person name="Gonzalez J."/>
            <person name="Henrissat B."/>
            <person name="Kuo A."/>
            <person name="Liang C."/>
            <person name="Lipzen A."/>
            <person name="Lutzoni F."/>
            <person name="Magnuson J."/>
            <person name="Mondo S."/>
            <person name="Nolan M."/>
            <person name="Ohm R."/>
            <person name="Pangilinan J."/>
            <person name="Park H.-J."/>
            <person name="Ramirez L."/>
            <person name="Alfaro M."/>
            <person name="Sun H."/>
            <person name="Tritt A."/>
            <person name="Yoshinaga Y."/>
            <person name="Zwiers L.-H."/>
            <person name="Turgeon B."/>
            <person name="Goodwin S."/>
            <person name="Spatafora J."/>
            <person name="Crous P."/>
            <person name="Grigoriev I."/>
        </authorList>
    </citation>
    <scope>NUCLEOTIDE SEQUENCE</scope>
    <source>
        <strain evidence="3">CBS 121167</strain>
    </source>
</reference>
<dbReference type="Proteomes" id="UP000799438">
    <property type="component" value="Unassembled WGS sequence"/>
</dbReference>
<feature type="compositionally biased region" description="Basic and acidic residues" evidence="1">
    <location>
        <begin position="385"/>
        <end position="403"/>
    </location>
</feature>